<name>A0ABV9XZU3_9PSEU</name>
<protein>
    <submittedName>
        <fullName evidence="4">Beta-ketoacyl synthase N-terminal-like domain-containing protein</fullName>
    </submittedName>
</protein>
<feature type="region of interest" description="Disordered" evidence="2">
    <location>
        <begin position="1172"/>
        <end position="1209"/>
    </location>
</feature>
<dbReference type="SMART" id="SM00827">
    <property type="entry name" value="PKS_AT"/>
    <property type="match status" value="1"/>
</dbReference>
<keyword evidence="1" id="KW-0808">Transferase</keyword>
<dbReference type="SUPFAM" id="SSF52151">
    <property type="entry name" value="FabD/lysophospholipase-like"/>
    <property type="match status" value="1"/>
</dbReference>
<dbReference type="SUPFAM" id="SSF53901">
    <property type="entry name" value="Thiolase-like"/>
    <property type="match status" value="3"/>
</dbReference>
<dbReference type="InterPro" id="IPR014031">
    <property type="entry name" value="Ketoacyl_synth_C"/>
</dbReference>
<evidence type="ECO:0000313" key="4">
    <source>
        <dbReference type="EMBL" id="MFC5055940.1"/>
    </source>
</evidence>
<gene>
    <name evidence="4" type="ORF">ACFPFM_19555</name>
</gene>
<keyword evidence="5" id="KW-1185">Reference proteome</keyword>
<evidence type="ECO:0000256" key="1">
    <source>
        <dbReference type="RuleBase" id="RU003694"/>
    </source>
</evidence>
<dbReference type="Gene3D" id="3.40.47.10">
    <property type="match status" value="2"/>
</dbReference>
<evidence type="ECO:0000259" key="3">
    <source>
        <dbReference type="PROSITE" id="PS52004"/>
    </source>
</evidence>
<dbReference type="InterPro" id="IPR020841">
    <property type="entry name" value="PKS_Beta-ketoAc_synthase_dom"/>
</dbReference>
<feature type="domain" description="Ketosynthase family 3 (KS3)" evidence="3">
    <location>
        <begin position="5"/>
        <end position="419"/>
    </location>
</feature>
<accession>A0ABV9XZU3</accession>
<dbReference type="Gene3D" id="3.30.70.3290">
    <property type="match status" value="1"/>
</dbReference>
<organism evidence="4 5">
    <name type="scientific">Saccharothrix xinjiangensis</name>
    <dbReference type="NCBI Taxonomy" id="204798"/>
    <lineage>
        <taxon>Bacteria</taxon>
        <taxon>Bacillati</taxon>
        <taxon>Actinomycetota</taxon>
        <taxon>Actinomycetes</taxon>
        <taxon>Pseudonocardiales</taxon>
        <taxon>Pseudonocardiaceae</taxon>
        <taxon>Saccharothrix</taxon>
    </lineage>
</organism>
<dbReference type="Gene3D" id="3.40.366.10">
    <property type="entry name" value="Malonyl-Coenzyme A Acyl Carrier Protein, domain 2"/>
    <property type="match status" value="2"/>
</dbReference>
<dbReference type="InterPro" id="IPR016039">
    <property type="entry name" value="Thiolase-like"/>
</dbReference>
<evidence type="ECO:0000313" key="5">
    <source>
        <dbReference type="Proteomes" id="UP001595833"/>
    </source>
</evidence>
<dbReference type="PROSITE" id="PS52004">
    <property type="entry name" value="KS3_2"/>
    <property type="match status" value="2"/>
</dbReference>
<dbReference type="Pfam" id="PF00109">
    <property type="entry name" value="ketoacyl-synt"/>
    <property type="match status" value="2"/>
</dbReference>
<dbReference type="PANTHER" id="PTHR43074">
    <property type="entry name" value="OMEGA-3 POLYUNSATURATED FATTY ACID SYNTHASE PFAB-RELATED"/>
    <property type="match status" value="1"/>
</dbReference>
<sequence>MVVAVEPVAVVGRGCVLPGALTPEVLWRNIRDGVSSLSPATPEDWVVPPRRPPLGAVGGFVRGFDAVFDPAGFRVDPGSLDGLDPLFRWVLHAGREALRECGGAERFLPRAGLVLGNLSLPPPEAVRWVMRVWSGKGVGGRAVDPRNRFFSGLPAHVAAEALGLGLGGFALDAACASSLYAVKLACDRLADRSADLVLAGGANHADPLFLHRGFGELSALSPTGRSRPFQRGADGLVPAGGAGVVALMRLADARSAGIAVLAVIRGVGLANDGAAGGLLGPSALGQERAVRRAYEAAGVDPATVSLLECHATGTPVGDVVEVRWAARVFAGCADLPIGSVKSNLGHGLAAAGMAGLLKVIGAQRAGVRPATLHVEEPVAELRGTVLRPVREAEEWPGSRRAAVSGFGFGGANAHLVVDPGDDVVGHLVVAPPPVRDPGDSPEVAVVSLAVRIGADGDTEAFRRLLVEGAGARSGEPRERVDLDPRGLRFPPVDLRAALGQHVLLLDAAVEAAGGCELPRERTAVVVGMGGDAEVARHSVAWRLADDREEVEVSGPLTAARVTGTMPNLVANRVNVQLDLGGPGLTVSAEEGSGLVALEVAARALRAGECDAALVGAVDLSHETAHLTAVAALGDPGPPADAAVALVLKRVADARRDRDEVLAVLGGDAPDLTVGDLVRPGTPHADPAALIGRPHAAVGLLAVATAVTALRHRVLPGGGGPAALCPRLRVAEIGVRVLGAPPLRVRLTAGPVGRWSAAGAPRLLVFSGRDRGEVLAAARGGARSAAGPARLAVVVRGDDREAVLRRACDWLDGRGVRPAGAAYRDRPVGGGTAFVYTNGAAAYPGMGRELVLALPELVEGVGQRCGTGLTPLVRGGRASAVDRLVAASWLALLHTELSTRLLGLRPAAALGYSSGESTALMALRAWPDVEGLLRELRTDPLFAEDVAGEHRAVRAHWARHGHAGGRWTSHLVHAPVDLVRAAVAEEPWVHLMTVNAPDVCVVGGEEQACRAWLAGFGAASVIPVDYDVAAHAPELAEVRRRWWAFHHRRTDPVDGVRFYSCATGEEYVPTAEGIAEVLTWSATSTVDFAATVERAYADGVRVFVEHGPRGWCTGWIGRTLGERDHVAVCLDAAEGSGLDRLCSSVADLVAAGVAVDAEALFAALGRAAPAPRRSTAVVSLPAHPHRVGAGSTRGRPARPPLAAPSRTAQR</sequence>
<proteinExistence type="inferred from homology"/>
<dbReference type="PANTHER" id="PTHR43074:SF1">
    <property type="entry name" value="BETA-KETOACYL SYNTHASE FAMILY PROTEIN-RELATED"/>
    <property type="match status" value="1"/>
</dbReference>
<dbReference type="InterPro" id="IPR052568">
    <property type="entry name" value="PKS-FAS_Synthase"/>
</dbReference>
<dbReference type="Pfam" id="PF02801">
    <property type="entry name" value="Ketoacyl-synt_C"/>
    <property type="match status" value="1"/>
</dbReference>
<dbReference type="SMART" id="SM00825">
    <property type="entry name" value="PKS_KS"/>
    <property type="match status" value="1"/>
</dbReference>
<dbReference type="InterPro" id="IPR014030">
    <property type="entry name" value="Ketoacyl_synth_N"/>
</dbReference>
<dbReference type="RefSeq" id="WP_380647018.1">
    <property type="nucleotide sequence ID" value="NZ_JBHSJB010000017.1"/>
</dbReference>
<dbReference type="InterPro" id="IPR001227">
    <property type="entry name" value="Ac_transferase_dom_sf"/>
</dbReference>
<dbReference type="Proteomes" id="UP001595833">
    <property type="component" value="Unassembled WGS sequence"/>
</dbReference>
<dbReference type="CDD" id="cd00833">
    <property type="entry name" value="PKS"/>
    <property type="match status" value="1"/>
</dbReference>
<comment type="caution">
    <text evidence="4">The sequence shown here is derived from an EMBL/GenBank/DDBJ whole genome shotgun (WGS) entry which is preliminary data.</text>
</comment>
<dbReference type="InterPro" id="IPR014043">
    <property type="entry name" value="Acyl_transferase_dom"/>
</dbReference>
<dbReference type="InterPro" id="IPR016035">
    <property type="entry name" value="Acyl_Trfase/lysoPLipase"/>
</dbReference>
<evidence type="ECO:0000256" key="2">
    <source>
        <dbReference type="SAM" id="MobiDB-lite"/>
    </source>
</evidence>
<comment type="similarity">
    <text evidence="1">Belongs to the thiolase-like superfamily. Beta-ketoacyl-ACP synthases family.</text>
</comment>
<dbReference type="EMBL" id="JBHSJB010000017">
    <property type="protein sequence ID" value="MFC5055940.1"/>
    <property type="molecule type" value="Genomic_DNA"/>
</dbReference>
<reference evidence="5" key="1">
    <citation type="journal article" date="2019" name="Int. J. Syst. Evol. Microbiol.">
        <title>The Global Catalogue of Microorganisms (GCM) 10K type strain sequencing project: providing services to taxonomists for standard genome sequencing and annotation.</title>
        <authorList>
            <consortium name="The Broad Institute Genomics Platform"/>
            <consortium name="The Broad Institute Genome Sequencing Center for Infectious Disease"/>
            <person name="Wu L."/>
            <person name="Ma J."/>
        </authorList>
    </citation>
    <scope>NUCLEOTIDE SEQUENCE [LARGE SCALE GENOMIC DNA]</scope>
    <source>
        <strain evidence="5">KCTC 12848</strain>
    </source>
</reference>
<feature type="domain" description="Ketosynthase family 3 (KS3)" evidence="3">
    <location>
        <begin position="440"/>
        <end position="838"/>
    </location>
</feature>